<dbReference type="InterPro" id="IPR011011">
    <property type="entry name" value="Znf_FYVE_PHD"/>
</dbReference>
<keyword evidence="1" id="KW-1185">Reference proteome</keyword>
<dbReference type="GeneID" id="117143291"/>
<accession>A0A6P8K536</accession>
<reference evidence="2" key="1">
    <citation type="submission" date="2025-08" db="UniProtKB">
        <authorList>
            <consortium name="RefSeq"/>
        </authorList>
    </citation>
    <scope>IDENTIFICATION</scope>
    <source>
        <strain evidence="2">Mau12</strain>
        <tissue evidence="2">Whole Body</tissue>
    </source>
</reference>
<dbReference type="Gene3D" id="3.30.40.10">
    <property type="entry name" value="Zinc/RING finger domain, C3HC4 (zinc finger)"/>
    <property type="match status" value="1"/>
</dbReference>
<dbReference type="InterPro" id="IPR013083">
    <property type="entry name" value="Znf_RING/FYVE/PHD"/>
</dbReference>
<evidence type="ECO:0000313" key="2">
    <source>
        <dbReference type="RefSeq" id="XP_033163777.1"/>
    </source>
</evidence>
<dbReference type="RefSeq" id="XP_033163777.1">
    <property type="nucleotide sequence ID" value="XM_033307886.1"/>
</dbReference>
<dbReference type="Proteomes" id="UP000515162">
    <property type="component" value="Chromosome 3R"/>
</dbReference>
<organism evidence="1 2">
    <name type="scientific">Drosophila mauritiana</name>
    <name type="common">Fruit fly</name>
    <dbReference type="NCBI Taxonomy" id="7226"/>
    <lineage>
        <taxon>Eukaryota</taxon>
        <taxon>Metazoa</taxon>
        <taxon>Ecdysozoa</taxon>
        <taxon>Arthropoda</taxon>
        <taxon>Hexapoda</taxon>
        <taxon>Insecta</taxon>
        <taxon>Pterygota</taxon>
        <taxon>Neoptera</taxon>
        <taxon>Endopterygota</taxon>
        <taxon>Diptera</taxon>
        <taxon>Brachycera</taxon>
        <taxon>Muscomorpha</taxon>
        <taxon>Ephydroidea</taxon>
        <taxon>Drosophilidae</taxon>
        <taxon>Drosophila</taxon>
        <taxon>Sophophora</taxon>
    </lineage>
</organism>
<gene>
    <name evidence="2" type="primary">LOC117143291</name>
</gene>
<dbReference type="AlphaFoldDB" id="A0A6P8K536"/>
<evidence type="ECO:0000313" key="1">
    <source>
        <dbReference type="Proteomes" id="UP000515162"/>
    </source>
</evidence>
<sequence>MLICCMEGCEFNNSISNDEHVRCWLCDEYAHTKCAGISDSVVEMIEGRTGLKWTCETCRVVKSQMGRFMKQTRTEITELFREVRAVYEKLAMLESHITSHPQVPTSPVHSDFSSNPLHTFEDTNDDREVEDAESSVVQHNATDMQVVKIWHHNAAPVVLPLHANPDPDILKAVPPMKAVFVSRLITSTTEDALKHYIVAKLPYFNPDDIIVRKIYNKQRRKIASFKVMAPDPIYYTILNPGFWPEHIIVHEFVKKSLLQTNVEFTKYC</sequence>
<proteinExistence type="predicted"/>
<dbReference type="SUPFAM" id="SSF57903">
    <property type="entry name" value="FYVE/PHD zinc finger"/>
    <property type="match status" value="1"/>
</dbReference>
<name>A0A6P8K536_DROMA</name>
<protein>
    <submittedName>
        <fullName evidence="2">Uncharacterized protein LOC117143291</fullName>
    </submittedName>
</protein>